<evidence type="ECO:0000313" key="3">
    <source>
        <dbReference type="EMBL" id="KAL3082969.1"/>
    </source>
</evidence>
<keyword evidence="4" id="KW-1185">Reference proteome</keyword>
<feature type="region of interest" description="Disordered" evidence="2">
    <location>
        <begin position="1"/>
        <end position="70"/>
    </location>
</feature>
<evidence type="ECO:0000256" key="1">
    <source>
        <dbReference type="SAM" id="Coils"/>
    </source>
</evidence>
<proteinExistence type="predicted"/>
<gene>
    <name evidence="3" type="ORF">niasHS_010771</name>
</gene>
<evidence type="ECO:0008006" key="5">
    <source>
        <dbReference type="Google" id="ProtNLM"/>
    </source>
</evidence>
<feature type="coiled-coil region" evidence="1">
    <location>
        <begin position="74"/>
        <end position="150"/>
    </location>
</feature>
<reference evidence="3 4" key="1">
    <citation type="submission" date="2024-10" db="EMBL/GenBank/DDBJ databases">
        <authorList>
            <person name="Kim D."/>
        </authorList>
    </citation>
    <scope>NUCLEOTIDE SEQUENCE [LARGE SCALE GENOMIC DNA]</scope>
    <source>
        <strain evidence="3">Taebaek</strain>
    </source>
</reference>
<comment type="caution">
    <text evidence="3">The sequence shown here is derived from an EMBL/GenBank/DDBJ whole genome shotgun (WGS) entry which is preliminary data.</text>
</comment>
<dbReference type="EMBL" id="JBICCN010000254">
    <property type="protein sequence ID" value="KAL3082969.1"/>
    <property type="molecule type" value="Genomic_DNA"/>
</dbReference>
<evidence type="ECO:0000256" key="2">
    <source>
        <dbReference type="SAM" id="MobiDB-lite"/>
    </source>
</evidence>
<name>A0ABD2ISI1_HETSC</name>
<dbReference type="AlphaFoldDB" id="A0ABD2ISI1"/>
<organism evidence="3 4">
    <name type="scientific">Heterodera schachtii</name>
    <name type="common">Sugarbeet cyst nematode worm</name>
    <name type="synonym">Tylenchus schachtii</name>
    <dbReference type="NCBI Taxonomy" id="97005"/>
    <lineage>
        <taxon>Eukaryota</taxon>
        <taxon>Metazoa</taxon>
        <taxon>Ecdysozoa</taxon>
        <taxon>Nematoda</taxon>
        <taxon>Chromadorea</taxon>
        <taxon>Rhabditida</taxon>
        <taxon>Tylenchina</taxon>
        <taxon>Tylenchomorpha</taxon>
        <taxon>Tylenchoidea</taxon>
        <taxon>Heteroderidae</taxon>
        <taxon>Heteroderinae</taxon>
        <taxon>Heterodera</taxon>
    </lineage>
</organism>
<dbReference type="Proteomes" id="UP001620645">
    <property type="component" value="Unassembled WGS sequence"/>
</dbReference>
<sequence>MGEDGVWGAGAQNGRSWPTRKKAAAEREDERMGNEQSQSREERPRKLPKQNNGEPNENIQVMKSGQNTTNDLRTRELDKELTMQRERNKQLTEQLRTLEEKRAVESASAAVSAAVSAVKTIETSARNSKEEEIEEKRRIFEETAKRLEETFLSRHWPDACADEQKEIVGCLAKFPGKVLSCHSLLDIYRKCINNFRMKLIDEQNDEFDVHANFSFAEFDWAETAAKWSKCSLSECIALERCLFHPNRRLSIYVQPILRNGEKVGCATEPTEEFLQIRRIIRQSVHFEADPSLSCFVLPGFDFTRLTECPPKRFFALSELSRSILPSNSNFVFVNLLIAHNFLTVPAPFPGIFISAQHSRHSLRPGFDLAIPLPLPHSDATQTPSADRRSVHILVILPSSDDWMRDELIRLFGKKSPQSIQFVQKCATDETDLTALGSFCGLSRELPLPPLESLISMSNITLISDGILLPQSLVWLALRFGSVPALISDNFVLPFSDSIDWHRFSFHFAPSILHELPNIFLSVPSAQLDRMRSAGFCSFSSHFSSLRRIVSSTIASLEARIIPGKSMELDGICKN</sequence>
<accession>A0ABD2ISI1</accession>
<feature type="compositionally biased region" description="Basic and acidic residues" evidence="2">
    <location>
        <begin position="23"/>
        <end position="45"/>
    </location>
</feature>
<evidence type="ECO:0000313" key="4">
    <source>
        <dbReference type="Proteomes" id="UP001620645"/>
    </source>
</evidence>
<feature type="compositionally biased region" description="Polar residues" evidence="2">
    <location>
        <begin position="49"/>
        <end position="70"/>
    </location>
</feature>
<protein>
    <recommendedName>
        <fullName evidence="5">Exostosin GT47 domain-containing protein</fullName>
    </recommendedName>
</protein>
<keyword evidence="1" id="KW-0175">Coiled coil</keyword>